<dbReference type="EC" id="2.4.2.12" evidence="6"/>
<dbReference type="GO" id="GO:0016757">
    <property type="term" value="F:glycosyltransferase activity"/>
    <property type="evidence" value="ECO:0007669"/>
    <property type="project" value="UniProtKB-KW"/>
</dbReference>
<proteinExistence type="inferred from homology"/>
<evidence type="ECO:0000256" key="8">
    <source>
        <dbReference type="ARBA" id="ARBA00047835"/>
    </source>
</evidence>
<dbReference type="PANTHER" id="PTHR43816:SF1">
    <property type="entry name" value="NICOTINAMIDE PHOSPHORIBOSYLTRANSFERASE"/>
    <property type="match status" value="1"/>
</dbReference>
<dbReference type="PIRSF" id="PIRSF005943">
    <property type="entry name" value="NMPRT"/>
    <property type="match status" value="1"/>
</dbReference>
<dbReference type="Pfam" id="PF18127">
    <property type="entry name" value="NAMPT_N"/>
    <property type="match status" value="1"/>
</dbReference>
<evidence type="ECO:0000256" key="4">
    <source>
        <dbReference type="ARBA" id="ARBA00022679"/>
    </source>
</evidence>
<keyword evidence="12" id="KW-1185">Reference proteome</keyword>
<dbReference type="InterPro" id="IPR041525">
    <property type="entry name" value="N/Namide_PRibTrfase"/>
</dbReference>
<protein>
    <recommendedName>
        <fullName evidence="7">Nicotinamide phosphoribosyltransferase</fullName>
        <ecNumber evidence="6">2.4.2.12</ecNumber>
    </recommendedName>
</protein>
<evidence type="ECO:0000256" key="6">
    <source>
        <dbReference type="ARBA" id="ARBA00035024"/>
    </source>
</evidence>
<name>A0ABX3S8B0_MYCBC</name>
<dbReference type="SUPFAM" id="SSF51690">
    <property type="entry name" value="Nicotinate/Quinolinate PRTase C-terminal domain-like"/>
    <property type="match status" value="1"/>
</dbReference>
<feature type="domain" description="Nicotinamide phosphoribosyltransferase N-terminal" evidence="10">
    <location>
        <begin position="29"/>
        <end position="79"/>
    </location>
</feature>
<evidence type="ECO:0000256" key="2">
    <source>
        <dbReference type="ARBA" id="ARBA00022642"/>
    </source>
</evidence>
<reference evidence="11 12" key="1">
    <citation type="submission" date="2017-02" db="EMBL/GenBank/DDBJ databases">
        <title>The new phylogeny of genus Mycobacterium.</title>
        <authorList>
            <person name="Tortoli E."/>
            <person name="Trovato A."/>
            <person name="Cirillo D.M."/>
        </authorList>
    </citation>
    <scope>NUCLEOTIDE SEQUENCE [LARGE SCALE GENOMIC DNA]</scope>
    <source>
        <strain evidence="11 12">DSM 45439</strain>
    </source>
</reference>
<dbReference type="InterPro" id="IPR016471">
    <property type="entry name" value="Nicotinamide_PRibTrfase"/>
</dbReference>
<comment type="similarity">
    <text evidence="1">Belongs to the NAPRTase family.</text>
</comment>
<keyword evidence="2" id="KW-0662">Pyridine nucleotide biosynthesis</keyword>
<dbReference type="InterPro" id="IPR013785">
    <property type="entry name" value="Aldolase_TIM"/>
</dbReference>
<evidence type="ECO:0000259" key="10">
    <source>
        <dbReference type="Pfam" id="PF18127"/>
    </source>
</evidence>
<dbReference type="PANTHER" id="PTHR43816">
    <property type="entry name" value="NICOTINAMIDE PHOSPHORIBOSYLTRANSFERASE"/>
    <property type="match status" value="1"/>
</dbReference>
<accession>A0ABX3S8B0</accession>
<dbReference type="Proteomes" id="UP000192293">
    <property type="component" value="Unassembled WGS sequence"/>
</dbReference>
<evidence type="ECO:0000256" key="7">
    <source>
        <dbReference type="ARBA" id="ARBA00035036"/>
    </source>
</evidence>
<dbReference type="Pfam" id="PF04095">
    <property type="entry name" value="NAPRTase"/>
    <property type="match status" value="1"/>
</dbReference>
<feature type="domain" description="Nicotinate/nicotinamide phosphoribosyltransferase" evidence="9">
    <location>
        <begin position="205"/>
        <end position="463"/>
    </location>
</feature>
<sequence length="525" mass="58767">MPTPTRRPAHRSRRNPHMNDVVNRVVDTLLATDAYKLDHRRQYPQGTEVVFSNLTARGTRIPGVEVTVFFGLQALLTQITERWDEFFSLDDAALDTVLVEYDRIVTELLGANDVGTEHFRVLHGIGYLPLRIKAFREGALVPLRVPYFTVENTDPRVFWLTNYLETELSAELWQPITSATLAWRNRMLLDERAQESGDPAAVDYQGHDFSCRGMAGMQAAAASSAGHLLSFRGTDTLSAIRYINRYYPGENGIVAGSCPATEHSVMCAGGRDAEFATFERLLDLYPTGILAIVSDTYDLWQVCTDFLPRLRSKILARDGKLVIRPDSGDPELILCGDPNAPEGSPARRGVVNLLADEFGTIVNDKGYRDLDPHVGAIYGDSITYERADAITANLMRQGFASTAVVFGYGSYTYQYQTRDTFKMAMKATWVQINGQGRDIQKDPVTDDGTKKSATGRLAVRRMMDSRPYLIENSNPEQEATQALQLTYEDGKLLRQQSFADVRDELGYETGLYLRRTRRAVAEKDA</sequence>
<evidence type="ECO:0000256" key="1">
    <source>
        <dbReference type="ARBA" id="ARBA00010897"/>
    </source>
</evidence>
<comment type="pathway">
    <text evidence="5">Cofactor biosynthesis; NAD(+) biosynthesis; nicotinamide D-ribonucleotide from 5-phospho-alpha-D-ribose 1-diphosphate and nicotinamide: step 1/1.</text>
</comment>
<organism evidence="11 12">
    <name type="scientific">Mycobacterium bouchedurhonense</name>
    <dbReference type="NCBI Taxonomy" id="701041"/>
    <lineage>
        <taxon>Bacteria</taxon>
        <taxon>Bacillati</taxon>
        <taxon>Actinomycetota</taxon>
        <taxon>Actinomycetes</taxon>
        <taxon>Mycobacteriales</taxon>
        <taxon>Mycobacteriaceae</taxon>
        <taxon>Mycobacterium</taxon>
        <taxon>Mycobacterium avium complex (MAC)</taxon>
    </lineage>
</organism>
<evidence type="ECO:0000313" key="12">
    <source>
        <dbReference type="Proteomes" id="UP000192293"/>
    </source>
</evidence>
<dbReference type="InterPro" id="IPR036068">
    <property type="entry name" value="Nicotinate_pribotase-like_C"/>
</dbReference>
<evidence type="ECO:0000256" key="5">
    <source>
        <dbReference type="ARBA" id="ARBA00035007"/>
    </source>
</evidence>
<dbReference type="EMBL" id="MVHL01000040">
    <property type="protein sequence ID" value="ORA44968.1"/>
    <property type="molecule type" value="Genomic_DNA"/>
</dbReference>
<evidence type="ECO:0000313" key="11">
    <source>
        <dbReference type="EMBL" id="ORA44968.1"/>
    </source>
</evidence>
<dbReference type="Gene3D" id="3.20.20.70">
    <property type="entry name" value="Aldolase class I"/>
    <property type="match status" value="1"/>
</dbReference>
<dbReference type="NCBIfam" id="NF006629">
    <property type="entry name" value="PRK09198.1"/>
    <property type="match status" value="1"/>
</dbReference>
<keyword evidence="4" id="KW-0808">Transferase</keyword>
<keyword evidence="3 11" id="KW-0328">Glycosyltransferase</keyword>
<evidence type="ECO:0000259" key="9">
    <source>
        <dbReference type="Pfam" id="PF04095"/>
    </source>
</evidence>
<comment type="catalytic activity">
    <reaction evidence="8">
        <text>beta-nicotinamide D-ribonucleotide + diphosphate = 5-phospho-alpha-D-ribose 1-diphosphate + nicotinamide + H(+)</text>
        <dbReference type="Rhea" id="RHEA:16149"/>
        <dbReference type="ChEBI" id="CHEBI:14649"/>
        <dbReference type="ChEBI" id="CHEBI:15378"/>
        <dbReference type="ChEBI" id="CHEBI:17154"/>
        <dbReference type="ChEBI" id="CHEBI:33019"/>
        <dbReference type="ChEBI" id="CHEBI:58017"/>
        <dbReference type="EC" id="2.4.2.12"/>
    </reaction>
    <physiologicalReaction direction="right-to-left" evidence="8">
        <dbReference type="Rhea" id="RHEA:16151"/>
    </physiologicalReaction>
</comment>
<gene>
    <name evidence="11" type="ORF">BST19_20780</name>
</gene>
<dbReference type="InterPro" id="IPR041529">
    <property type="entry name" value="DUF5598"/>
</dbReference>
<evidence type="ECO:0000256" key="3">
    <source>
        <dbReference type="ARBA" id="ARBA00022676"/>
    </source>
</evidence>
<comment type="caution">
    <text evidence="11">The sequence shown here is derived from an EMBL/GenBank/DDBJ whole genome shotgun (WGS) entry which is preliminary data.</text>
</comment>